<dbReference type="Gene3D" id="3.20.70.20">
    <property type="match status" value="1"/>
</dbReference>
<proteinExistence type="predicted"/>
<organism evidence="1 2">
    <name type="scientific">Clostridium carboxidivorans P7</name>
    <dbReference type="NCBI Taxonomy" id="536227"/>
    <lineage>
        <taxon>Bacteria</taxon>
        <taxon>Bacillati</taxon>
        <taxon>Bacillota</taxon>
        <taxon>Clostridia</taxon>
        <taxon>Eubacteriales</taxon>
        <taxon>Clostridiaceae</taxon>
        <taxon>Clostridium</taxon>
    </lineage>
</organism>
<evidence type="ECO:0000313" key="2">
    <source>
        <dbReference type="Proteomes" id="UP000004198"/>
    </source>
</evidence>
<name>C6Q339_9CLOT</name>
<accession>C6Q339</accession>
<keyword evidence="2" id="KW-1185">Reference proteome</keyword>
<dbReference type="EMBL" id="ACVI01000247">
    <property type="protein sequence ID" value="EET84092.1"/>
    <property type="molecule type" value="Genomic_DNA"/>
</dbReference>
<gene>
    <name evidence="1" type="ORF">CcarbDRAFT_5458</name>
</gene>
<dbReference type="Proteomes" id="UP000004198">
    <property type="component" value="Unassembled WGS sequence"/>
</dbReference>
<protein>
    <submittedName>
        <fullName evidence="1">Uncharacterized protein</fullName>
    </submittedName>
</protein>
<evidence type="ECO:0000313" key="1">
    <source>
        <dbReference type="EMBL" id="EET84092.1"/>
    </source>
</evidence>
<comment type="caution">
    <text evidence="1">The sequence shown here is derived from an EMBL/GenBank/DDBJ whole genome shotgun (WGS) entry which is preliminary data.</text>
</comment>
<sequence length="51" mass="6152">MDRGNRRKRIHTKNYTAYEGDKSFLEAPTEKTKKIWKEAEELIVEEIKKEL</sequence>
<dbReference type="AlphaFoldDB" id="C6Q339"/>
<reference evidence="1 2" key="1">
    <citation type="submission" date="2009-06" db="EMBL/GenBank/DDBJ databases">
        <title>The draft genome of Clostridium carboxidivorans P7.</title>
        <authorList>
            <consortium name="US DOE Joint Genome Institute (JGI-PGF)"/>
            <person name="Lucas S."/>
            <person name="Copeland A."/>
            <person name="Lapidus A."/>
            <person name="Glavina del Rio T."/>
            <person name="Tice H."/>
            <person name="Bruce D."/>
            <person name="Goodwin L."/>
            <person name="Pitluck S."/>
            <person name="Larimer F."/>
            <person name="Land M.L."/>
            <person name="Hauser L."/>
            <person name="Hemme C.L."/>
        </authorList>
    </citation>
    <scope>NUCLEOTIDE SEQUENCE [LARGE SCALE GENOMIC DNA]</scope>
    <source>
        <strain evidence="1 2">P7</strain>
    </source>
</reference>